<name>A0ABN2NUM3_9ACTN</name>
<dbReference type="Proteomes" id="UP001501303">
    <property type="component" value="Unassembled WGS sequence"/>
</dbReference>
<dbReference type="Gene3D" id="1.10.1240.10">
    <property type="entry name" value="Methionine synthase domain"/>
    <property type="match status" value="1"/>
</dbReference>
<reference evidence="3 4" key="1">
    <citation type="journal article" date="2019" name="Int. J. Syst. Evol. Microbiol.">
        <title>The Global Catalogue of Microorganisms (GCM) 10K type strain sequencing project: providing services to taxonomists for standard genome sequencing and annotation.</title>
        <authorList>
            <consortium name="The Broad Institute Genomics Platform"/>
            <consortium name="The Broad Institute Genome Sequencing Center for Infectious Disease"/>
            <person name="Wu L."/>
            <person name="Ma J."/>
        </authorList>
    </citation>
    <scope>NUCLEOTIDE SEQUENCE [LARGE SCALE GENOMIC DNA]</scope>
    <source>
        <strain evidence="3 4">JCM 13581</strain>
    </source>
</reference>
<keyword evidence="4" id="KW-1185">Reference proteome</keyword>
<dbReference type="Pfam" id="PF02607">
    <property type="entry name" value="B12-binding_2"/>
    <property type="match status" value="1"/>
</dbReference>
<sequence length="122" mass="12961">MTATAPPDGQDVRAWASKLWDVVGTGDEPAAVNCAAAALEAGVTAESVLLDMVGAVQRRVGEEWAANRLTVAREHAATAVSNRVVTALPGLLPAWPAGRPAHRPGGRPSTNRWWERSSCRWP</sequence>
<dbReference type="InterPro" id="IPR036594">
    <property type="entry name" value="Meth_synthase_dom"/>
</dbReference>
<dbReference type="RefSeq" id="WP_344259247.1">
    <property type="nucleotide sequence ID" value="NZ_BAAAMJ010000009.1"/>
</dbReference>
<evidence type="ECO:0000259" key="2">
    <source>
        <dbReference type="Pfam" id="PF02607"/>
    </source>
</evidence>
<proteinExistence type="predicted"/>
<evidence type="ECO:0000313" key="3">
    <source>
        <dbReference type="EMBL" id="GAA1902507.1"/>
    </source>
</evidence>
<comment type="caution">
    <text evidence="3">The sequence shown here is derived from an EMBL/GenBank/DDBJ whole genome shotgun (WGS) entry which is preliminary data.</text>
</comment>
<dbReference type="InterPro" id="IPR003759">
    <property type="entry name" value="Cbl-bd_cap"/>
</dbReference>
<feature type="domain" description="B12-binding N-terminal" evidence="2">
    <location>
        <begin position="17"/>
        <end position="88"/>
    </location>
</feature>
<evidence type="ECO:0000313" key="4">
    <source>
        <dbReference type="Proteomes" id="UP001501303"/>
    </source>
</evidence>
<accession>A0ABN2NUM3</accession>
<feature type="region of interest" description="Disordered" evidence="1">
    <location>
        <begin position="95"/>
        <end position="122"/>
    </location>
</feature>
<gene>
    <name evidence="3" type="ORF">GCM10009716_10490</name>
</gene>
<protein>
    <recommendedName>
        <fullName evidence="2">B12-binding N-terminal domain-containing protein</fullName>
    </recommendedName>
</protein>
<evidence type="ECO:0000256" key="1">
    <source>
        <dbReference type="SAM" id="MobiDB-lite"/>
    </source>
</evidence>
<dbReference type="EMBL" id="BAAAMJ010000009">
    <property type="protein sequence ID" value="GAA1902507.1"/>
    <property type="molecule type" value="Genomic_DNA"/>
</dbReference>
<feature type="compositionally biased region" description="Basic and acidic residues" evidence="1">
    <location>
        <begin position="113"/>
        <end position="122"/>
    </location>
</feature>
<organism evidence="3 4">
    <name type="scientific">Streptomyces sodiiphilus</name>
    <dbReference type="NCBI Taxonomy" id="226217"/>
    <lineage>
        <taxon>Bacteria</taxon>
        <taxon>Bacillati</taxon>
        <taxon>Actinomycetota</taxon>
        <taxon>Actinomycetes</taxon>
        <taxon>Kitasatosporales</taxon>
        <taxon>Streptomycetaceae</taxon>
        <taxon>Streptomyces</taxon>
    </lineage>
</organism>